<reference evidence="1" key="1">
    <citation type="submission" date="2022-04" db="EMBL/GenBank/DDBJ databases">
        <title>Genome of the entomopathogenic fungus Entomophthora muscae.</title>
        <authorList>
            <person name="Elya C."/>
            <person name="Lovett B.R."/>
            <person name="Lee E."/>
            <person name="Macias A.M."/>
            <person name="Hajek A.E."/>
            <person name="De Bivort B.L."/>
            <person name="Kasson M.T."/>
            <person name="De Fine Licht H.H."/>
            <person name="Stajich J.E."/>
        </authorList>
    </citation>
    <scope>NUCLEOTIDE SEQUENCE</scope>
    <source>
        <strain evidence="1">Berkeley</strain>
    </source>
</reference>
<gene>
    <name evidence="1" type="ORF">DSO57_1002981</name>
</gene>
<accession>A0ACC2U7I0</accession>
<organism evidence="1 2">
    <name type="scientific">Entomophthora muscae</name>
    <dbReference type="NCBI Taxonomy" id="34485"/>
    <lineage>
        <taxon>Eukaryota</taxon>
        <taxon>Fungi</taxon>
        <taxon>Fungi incertae sedis</taxon>
        <taxon>Zoopagomycota</taxon>
        <taxon>Entomophthoromycotina</taxon>
        <taxon>Entomophthoromycetes</taxon>
        <taxon>Entomophthorales</taxon>
        <taxon>Entomophthoraceae</taxon>
        <taxon>Entomophthora</taxon>
    </lineage>
</organism>
<sequence>MFHSVCVNSGGCCQTQARKYKEVIALLQAELATHEKCITSLEDNLDITHQENKVYQDELDKQRLLLDAFQSQLDRMVSNIMDVNLQAMSINSKGHHSPQRSSSPEFYHSY</sequence>
<keyword evidence="2" id="KW-1185">Reference proteome</keyword>
<proteinExistence type="predicted"/>
<comment type="caution">
    <text evidence="1">The sequence shown here is derived from an EMBL/GenBank/DDBJ whole genome shotgun (WGS) entry which is preliminary data.</text>
</comment>
<dbReference type="EMBL" id="QTSX02001427">
    <property type="protein sequence ID" value="KAJ9082606.1"/>
    <property type="molecule type" value="Genomic_DNA"/>
</dbReference>
<dbReference type="Proteomes" id="UP001165960">
    <property type="component" value="Unassembled WGS sequence"/>
</dbReference>
<protein>
    <submittedName>
        <fullName evidence="1">Uncharacterized protein</fullName>
    </submittedName>
</protein>
<evidence type="ECO:0000313" key="2">
    <source>
        <dbReference type="Proteomes" id="UP001165960"/>
    </source>
</evidence>
<evidence type="ECO:0000313" key="1">
    <source>
        <dbReference type="EMBL" id="KAJ9082606.1"/>
    </source>
</evidence>
<name>A0ACC2U7I0_9FUNG</name>